<proteinExistence type="predicted"/>
<name>A0A2T0SBQ4_9ACTN</name>
<dbReference type="AlphaFoldDB" id="A0A2T0SBQ4"/>
<dbReference type="Proteomes" id="UP000239209">
    <property type="component" value="Unassembled WGS sequence"/>
</dbReference>
<evidence type="ECO:0000313" key="2">
    <source>
        <dbReference type="Proteomes" id="UP000239209"/>
    </source>
</evidence>
<dbReference type="RefSeq" id="WP_106126431.1">
    <property type="nucleotide sequence ID" value="NZ_PVZG01000004.1"/>
</dbReference>
<reference evidence="1 2" key="1">
    <citation type="submission" date="2018-03" db="EMBL/GenBank/DDBJ databases">
        <title>Genomic Encyclopedia of Archaeal and Bacterial Type Strains, Phase II (KMG-II): from individual species to whole genera.</title>
        <authorList>
            <person name="Goeker M."/>
        </authorList>
    </citation>
    <scope>NUCLEOTIDE SEQUENCE [LARGE SCALE GENOMIC DNA]</scope>
    <source>
        <strain evidence="1 2">DSM 45348</strain>
    </source>
</reference>
<evidence type="ECO:0000313" key="1">
    <source>
        <dbReference type="EMBL" id="PRY30836.1"/>
    </source>
</evidence>
<comment type="caution">
    <text evidence="1">The sequence shown here is derived from an EMBL/GenBank/DDBJ whole genome shotgun (WGS) entry which is preliminary data.</text>
</comment>
<gene>
    <name evidence="1" type="ORF">CLV70_104388</name>
</gene>
<sequence>MVVGVAFATGEGASGVVAAARRAAGRGRRRIDGLAGRGAAERTRWRRRATWAAGATANAIATAPVIDRVVDSQLQRVLRPVVHAVLDEVLALLETEPERIRPLLRGQREGLVDELLERLRAGAEAGDTAVDRLTFRVFHPGSRPEPAPPSGP</sequence>
<dbReference type="OrthoDB" id="3295959at2"/>
<dbReference type="EMBL" id="PVZG01000004">
    <property type="protein sequence ID" value="PRY30836.1"/>
    <property type="molecule type" value="Genomic_DNA"/>
</dbReference>
<protein>
    <submittedName>
        <fullName evidence="1">Uncharacterized protein</fullName>
    </submittedName>
</protein>
<organism evidence="1 2">
    <name type="scientific">Pseudosporangium ferrugineum</name>
    <dbReference type="NCBI Taxonomy" id="439699"/>
    <lineage>
        <taxon>Bacteria</taxon>
        <taxon>Bacillati</taxon>
        <taxon>Actinomycetota</taxon>
        <taxon>Actinomycetes</taxon>
        <taxon>Micromonosporales</taxon>
        <taxon>Micromonosporaceae</taxon>
        <taxon>Pseudosporangium</taxon>
    </lineage>
</organism>
<keyword evidence="2" id="KW-1185">Reference proteome</keyword>
<accession>A0A2T0SBQ4</accession>